<dbReference type="Gene3D" id="3.40.630.40">
    <property type="entry name" value="Zn-dependent exopeptidases"/>
    <property type="match status" value="1"/>
</dbReference>
<dbReference type="KEGG" id="hhg:XM38_040110"/>
<evidence type="ECO:0000256" key="1">
    <source>
        <dbReference type="ARBA" id="ARBA00022801"/>
    </source>
</evidence>
<dbReference type="AlphaFoldDB" id="A0A1Z3HRW8"/>
<dbReference type="Pfam" id="PF01520">
    <property type="entry name" value="Amidase_3"/>
    <property type="match status" value="1"/>
</dbReference>
<dbReference type="Proteomes" id="UP000191901">
    <property type="component" value="Chromosome"/>
</dbReference>
<dbReference type="PANTHER" id="PTHR30404:SF0">
    <property type="entry name" value="N-ACETYLMURAMOYL-L-ALANINE AMIDASE AMIC"/>
    <property type="match status" value="1"/>
</dbReference>
<keyword evidence="5" id="KW-1185">Reference proteome</keyword>
<keyword evidence="1 4" id="KW-0378">Hydrolase</keyword>
<proteinExistence type="predicted"/>
<dbReference type="CDD" id="cd02696">
    <property type="entry name" value="MurNAc-LAA"/>
    <property type="match status" value="1"/>
</dbReference>
<dbReference type="SUPFAM" id="SSF53187">
    <property type="entry name" value="Zn-dependent exopeptidases"/>
    <property type="match status" value="1"/>
</dbReference>
<sequence length="491" mass="53529">MSALVVTLPVQAAQLQSWWFDSNTNRLSFLTDVGVQPRAQMIFNPTRIVVDLPGTTLGRPTAHQTFSGAVREVRVGQFDPQTARLVIELDPGYSVDPQQVEIRGIRANQWIVQLPSPQPQARSNRPSSPPVQNQITGQTVEATTRLESIVTTPDGFFLRTQGPVPELSLQRRDRKDGPRQITIDLLDTSISERLRSVGLPENRYSIRSWEVQQLASSPPQARITLTLDDASPDWRVTASNLGGIIVVPPAGVSINTIPDQAPTVAASTTTTEPAPSAASQSPAAVPIVPTPAADEPPRPTPNVQAATVPNERVVVVIDPGHGGRDPGAVGIAGLQEKQVIFPISLRVRELLEQQGVQVVMTRYDDRTLELQTRVDIAERADADLFVSIHANAINLSRPDVNGIETYYFSAAGRRLAEVMHASMLSASGMNDRGVRQARFFVLRRTSMPATLLEVGFVTGAQDAPRLSDPAWRERMAGAIAQGILRYIQQNF</sequence>
<dbReference type="GO" id="GO:0008745">
    <property type="term" value="F:N-acetylmuramoyl-L-alanine amidase activity"/>
    <property type="evidence" value="ECO:0007669"/>
    <property type="project" value="UniProtKB-EC"/>
</dbReference>
<dbReference type="GO" id="GO:0030288">
    <property type="term" value="C:outer membrane-bounded periplasmic space"/>
    <property type="evidence" value="ECO:0007669"/>
    <property type="project" value="TreeGrafter"/>
</dbReference>
<dbReference type="Gene3D" id="2.60.40.3500">
    <property type="match status" value="1"/>
</dbReference>
<feature type="domain" description="MurNAc-LAA" evidence="3">
    <location>
        <begin position="374"/>
        <end position="484"/>
    </location>
</feature>
<accession>A0A1Z3HRW8</accession>
<evidence type="ECO:0000313" key="5">
    <source>
        <dbReference type="Proteomes" id="UP000191901"/>
    </source>
</evidence>
<name>A0A1Z3HRW8_9CYAN</name>
<evidence type="ECO:0000313" key="4">
    <source>
        <dbReference type="EMBL" id="ASC73049.1"/>
    </source>
</evidence>
<feature type="region of interest" description="Disordered" evidence="2">
    <location>
        <begin position="263"/>
        <end position="283"/>
    </location>
</feature>
<dbReference type="InterPro" id="IPR050695">
    <property type="entry name" value="N-acetylmuramoyl_amidase_3"/>
</dbReference>
<dbReference type="OrthoDB" id="9806267at2"/>
<dbReference type="PANTHER" id="PTHR30404">
    <property type="entry name" value="N-ACETYLMURAMOYL-L-ALANINE AMIDASE"/>
    <property type="match status" value="1"/>
</dbReference>
<evidence type="ECO:0000256" key="2">
    <source>
        <dbReference type="SAM" id="MobiDB-lite"/>
    </source>
</evidence>
<reference evidence="4 5" key="1">
    <citation type="journal article" date="2016" name="Biochim. Biophys. Acta">
        <title>Characterization of red-shifted phycobilisomes isolated from the chlorophyll f-containing cyanobacterium Halomicronema hongdechloris.</title>
        <authorList>
            <person name="Li Y."/>
            <person name="Lin Y."/>
            <person name="Garvey C.J."/>
            <person name="Birch D."/>
            <person name="Corkery R.W."/>
            <person name="Loughlin P.C."/>
            <person name="Scheer H."/>
            <person name="Willows R.D."/>
            <person name="Chen M."/>
        </authorList>
    </citation>
    <scope>NUCLEOTIDE SEQUENCE [LARGE SCALE GENOMIC DNA]</scope>
    <source>
        <strain evidence="4 5">C2206</strain>
    </source>
</reference>
<dbReference type="EC" id="3.5.1.28" evidence="4"/>
<dbReference type="InterPro" id="IPR021731">
    <property type="entry name" value="AMIN_dom"/>
</dbReference>
<dbReference type="EMBL" id="CP021983">
    <property type="protein sequence ID" value="ASC73049.1"/>
    <property type="molecule type" value="Genomic_DNA"/>
</dbReference>
<dbReference type="InterPro" id="IPR002508">
    <property type="entry name" value="MurNAc-LAA_cat"/>
</dbReference>
<dbReference type="SMART" id="SM00646">
    <property type="entry name" value="Ami_3"/>
    <property type="match status" value="1"/>
</dbReference>
<dbReference type="GO" id="GO:0009253">
    <property type="term" value="P:peptidoglycan catabolic process"/>
    <property type="evidence" value="ECO:0007669"/>
    <property type="project" value="InterPro"/>
</dbReference>
<dbReference type="RefSeq" id="WP_088430738.1">
    <property type="nucleotide sequence ID" value="NZ_CP021983.2"/>
</dbReference>
<dbReference type="Pfam" id="PF11741">
    <property type="entry name" value="AMIN"/>
    <property type="match status" value="1"/>
</dbReference>
<evidence type="ECO:0000259" key="3">
    <source>
        <dbReference type="SMART" id="SM00646"/>
    </source>
</evidence>
<organism evidence="4 5">
    <name type="scientific">Halomicronema hongdechloris C2206</name>
    <dbReference type="NCBI Taxonomy" id="1641165"/>
    <lineage>
        <taxon>Bacteria</taxon>
        <taxon>Bacillati</taxon>
        <taxon>Cyanobacteriota</taxon>
        <taxon>Cyanophyceae</taxon>
        <taxon>Nodosilineales</taxon>
        <taxon>Nodosilineaceae</taxon>
        <taxon>Halomicronema</taxon>
    </lineage>
</organism>
<gene>
    <name evidence="4" type="ORF">XM38_040110</name>
</gene>
<protein>
    <submittedName>
        <fullName evidence="4">N-acetylmuramoyl-L-alanine amidase</fullName>
        <ecNumber evidence="4">3.5.1.28</ecNumber>
    </submittedName>
</protein>